<dbReference type="SUPFAM" id="SSF53850">
    <property type="entry name" value="Periplasmic binding protein-like II"/>
    <property type="match status" value="1"/>
</dbReference>
<dbReference type="InterPro" id="IPR052192">
    <property type="entry name" value="Insect_Ionotropic_Sensory_Rcpt"/>
</dbReference>
<dbReference type="EMBL" id="CAXLJM020000046">
    <property type="protein sequence ID" value="CAL8111655.1"/>
    <property type="molecule type" value="Genomic_DNA"/>
</dbReference>
<gene>
    <name evidence="11" type="ORF">ODALV1_LOCUS15236</name>
</gene>
<dbReference type="InterPro" id="IPR008949">
    <property type="entry name" value="Isoprenoid_synthase_dom_sf"/>
</dbReference>
<organism evidence="11 12">
    <name type="scientific">Orchesella dallaii</name>
    <dbReference type="NCBI Taxonomy" id="48710"/>
    <lineage>
        <taxon>Eukaryota</taxon>
        <taxon>Metazoa</taxon>
        <taxon>Ecdysozoa</taxon>
        <taxon>Arthropoda</taxon>
        <taxon>Hexapoda</taxon>
        <taxon>Collembola</taxon>
        <taxon>Entomobryomorpha</taxon>
        <taxon>Entomobryoidea</taxon>
        <taxon>Orchesellidae</taxon>
        <taxon>Orchesellinae</taxon>
        <taxon>Orchesella</taxon>
    </lineage>
</organism>
<dbReference type="Gene3D" id="1.10.287.70">
    <property type="match status" value="1"/>
</dbReference>
<dbReference type="SUPFAM" id="SSF48576">
    <property type="entry name" value="Terpenoid synthases"/>
    <property type="match status" value="1"/>
</dbReference>
<evidence type="ECO:0000256" key="2">
    <source>
        <dbReference type="ARBA" id="ARBA00008685"/>
    </source>
</evidence>
<feature type="transmembrane region" description="Helical" evidence="9">
    <location>
        <begin position="1020"/>
        <end position="1039"/>
    </location>
</feature>
<evidence type="ECO:0000256" key="9">
    <source>
        <dbReference type="SAM" id="Phobius"/>
    </source>
</evidence>
<dbReference type="Gene3D" id="3.40.190.10">
    <property type="entry name" value="Periplasmic binding protein-like II"/>
    <property type="match status" value="1"/>
</dbReference>
<keyword evidence="5 9" id="KW-1133">Transmembrane helix</keyword>
<evidence type="ECO:0000256" key="3">
    <source>
        <dbReference type="ARBA" id="ARBA00022475"/>
    </source>
</evidence>
<keyword evidence="8" id="KW-0325">Glycoprotein</keyword>
<comment type="similarity">
    <text evidence="2">Belongs to the glutamate-gated ion channel (TC 1.A.10.1) family.</text>
</comment>
<evidence type="ECO:0000313" key="12">
    <source>
        <dbReference type="Proteomes" id="UP001642540"/>
    </source>
</evidence>
<keyword evidence="3" id="KW-1003">Cell membrane</keyword>
<feature type="transmembrane region" description="Helical" evidence="9">
    <location>
        <begin position="744"/>
        <end position="771"/>
    </location>
</feature>
<evidence type="ECO:0000256" key="5">
    <source>
        <dbReference type="ARBA" id="ARBA00022989"/>
    </source>
</evidence>
<dbReference type="Gene3D" id="1.10.600.10">
    <property type="entry name" value="Farnesyl Diphosphate Synthase"/>
    <property type="match status" value="1"/>
</dbReference>
<evidence type="ECO:0000259" key="10">
    <source>
        <dbReference type="Pfam" id="PF00060"/>
    </source>
</evidence>
<evidence type="ECO:0000256" key="6">
    <source>
        <dbReference type="ARBA" id="ARBA00023136"/>
    </source>
</evidence>
<evidence type="ECO:0000256" key="4">
    <source>
        <dbReference type="ARBA" id="ARBA00022692"/>
    </source>
</evidence>
<accession>A0ABP1QY21</accession>
<feature type="domain" description="Ionotropic glutamate receptor C-terminal" evidence="10">
    <location>
        <begin position="752"/>
        <end position="1025"/>
    </location>
</feature>
<evidence type="ECO:0000313" key="11">
    <source>
        <dbReference type="EMBL" id="CAL8111655.1"/>
    </source>
</evidence>
<comment type="caution">
    <text evidence="11">The sequence shown here is derived from an EMBL/GenBank/DDBJ whole genome shotgun (WGS) entry which is preliminary data.</text>
</comment>
<keyword evidence="4 9" id="KW-0812">Transmembrane</keyword>
<evidence type="ECO:0000256" key="7">
    <source>
        <dbReference type="ARBA" id="ARBA00023170"/>
    </source>
</evidence>
<reference evidence="11 12" key="1">
    <citation type="submission" date="2024-08" db="EMBL/GenBank/DDBJ databases">
        <authorList>
            <person name="Cucini C."/>
            <person name="Frati F."/>
        </authorList>
    </citation>
    <scope>NUCLEOTIDE SEQUENCE [LARGE SCALE GENOMIC DNA]</scope>
</reference>
<sequence>METKFGKVFVLERETETGGTETVKPRLLESIRFSNTDYKFYDSEGKLSPLYKNYEGRPLTIQYNIKQQDKDGKQVEFQAKLNHPYKLGELGQQDFESVPTIDKEFREQWERRNILSGDENADDTYRVVRDIQSANFIASLCPGWKISQMKLLITSSDPYLLFDDYADKSVSQKNMPFKLSQSYYTELDDILKGEAVSADLKKLPASYFKLMRGVEALREVISEKSSQPTEYLLQSFKQFHNACLLQSSREWNDKENDETSLMYKPTSEEIRLITVAGRVTVEIILFDQGIQLNEKIRESFLFENIMRLHGKSCALVNDLVSLKKEMADGETANSAYIFHVKDGLPLEEALQKVVDEINLVTKIIHETGELLISLYGEYEETKKLVDIVKTTIAGNMQWSAVAGMSSYLELPKYSEFDQVNSVHNFVKKLISKYFSNCSLLVLQDKYDSGRNVSTLISTLTQNVYLIKFNRTEAEESNSETGKYSRHFFKQISNTHKRSSFCTVAILFVNDVNPTLMHKIQQIIAPTFLPIVRKDEDHFIFITSPEYHKKLLLMNELPSRVKFKIAIGRLENGDNAITTVNFFGGKMATPLVTQFSSVNVPEDFDYFPDFLWNLKGKILKVSIPYTYSKVEAHLPWGTVGNGKRGNSKYILEEFLMVKFNFTYTMIVSTGMDGNYGAGGTGLQLPNGTWIGITGDLLYGRADLGLAIVNTDKRIKYIGFTDTYFDTGCLTFVTGQPSQIFSAFTLLWPFNIFVWISMFFSVIFGIVFFSIVFKLAVNNYVHLEDSFSITRQIPILLSPFIEQDSEMPVSTSLRCFFAFWLFFTMIINTLYRSKLVALLAFPVLVDIPETFDQLAYSDFKVAFMKHGDSALNTFKASRDPVYVKLYKEMEVVRGMGLECLEKVVREENSACIAYDFDVMYLRGRNFSNADSRKIMSSTARTYNIWIGVATEANSIYRINFGKIVGNTMPFHMVNIWDQMDMYSNVKLLKLKWWAETNQTWNANGEEEQDSQNLTLKHIKGSFYMWLCCLTMSFMALCYEFIAFRCGWKLLILASKS</sequence>
<name>A0ABP1QY21_9HEXA</name>
<keyword evidence="12" id="KW-1185">Reference proteome</keyword>
<evidence type="ECO:0000256" key="8">
    <source>
        <dbReference type="ARBA" id="ARBA00023180"/>
    </source>
</evidence>
<keyword evidence="7" id="KW-0675">Receptor</keyword>
<evidence type="ECO:0000256" key="1">
    <source>
        <dbReference type="ARBA" id="ARBA00004651"/>
    </source>
</evidence>
<dbReference type="Pfam" id="PF00060">
    <property type="entry name" value="Lig_chan"/>
    <property type="match status" value="1"/>
</dbReference>
<comment type="subcellular location">
    <subcellularLocation>
        <location evidence="1">Cell membrane</location>
        <topology evidence="1">Multi-pass membrane protein</topology>
    </subcellularLocation>
</comment>
<dbReference type="PANTHER" id="PTHR42643">
    <property type="entry name" value="IONOTROPIC RECEPTOR 20A-RELATED"/>
    <property type="match status" value="1"/>
</dbReference>
<dbReference type="PANTHER" id="PTHR42643:SF24">
    <property type="entry name" value="IONOTROPIC RECEPTOR 60A"/>
    <property type="match status" value="1"/>
</dbReference>
<dbReference type="Pfam" id="PF19086">
    <property type="entry name" value="Terpene_syn_C_2"/>
    <property type="match status" value="1"/>
</dbReference>
<keyword evidence="6 9" id="KW-0472">Membrane</keyword>
<dbReference type="InterPro" id="IPR001320">
    <property type="entry name" value="Iontro_rcpt_C"/>
</dbReference>
<proteinExistence type="inferred from homology"/>
<dbReference type="Proteomes" id="UP001642540">
    <property type="component" value="Unassembled WGS sequence"/>
</dbReference>
<protein>
    <recommendedName>
        <fullName evidence="10">Ionotropic glutamate receptor C-terminal domain-containing protein</fullName>
    </recommendedName>
</protein>